<dbReference type="PROSITE" id="PS00028">
    <property type="entry name" value="ZINC_FINGER_C2H2_1"/>
    <property type="match status" value="9"/>
</dbReference>
<accession>A0ABD1CVU9</accession>
<dbReference type="GO" id="GO:0008270">
    <property type="term" value="F:zinc ion binding"/>
    <property type="evidence" value="ECO:0007669"/>
    <property type="project" value="UniProtKB-KW"/>
</dbReference>
<dbReference type="Proteomes" id="UP001562425">
    <property type="component" value="Unassembled WGS sequence"/>
</dbReference>
<feature type="domain" description="C2H2-type" evidence="7">
    <location>
        <begin position="425"/>
        <end position="453"/>
    </location>
</feature>
<dbReference type="PANTHER" id="PTHR24379">
    <property type="entry name" value="KRAB AND ZINC FINGER DOMAIN-CONTAINING"/>
    <property type="match status" value="1"/>
</dbReference>
<feature type="domain" description="C2H2-type" evidence="7">
    <location>
        <begin position="275"/>
        <end position="303"/>
    </location>
</feature>
<dbReference type="PROSITE" id="PS50157">
    <property type="entry name" value="ZINC_FINGER_C2H2_2"/>
    <property type="match status" value="10"/>
</dbReference>
<organism evidence="8 9">
    <name type="scientific">Culex pipiens pipiens</name>
    <name type="common">Northern house mosquito</name>
    <dbReference type="NCBI Taxonomy" id="38569"/>
    <lineage>
        <taxon>Eukaryota</taxon>
        <taxon>Metazoa</taxon>
        <taxon>Ecdysozoa</taxon>
        <taxon>Arthropoda</taxon>
        <taxon>Hexapoda</taxon>
        <taxon>Insecta</taxon>
        <taxon>Pterygota</taxon>
        <taxon>Neoptera</taxon>
        <taxon>Endopterygota</taxon>
        <taxon>Diptera</taxon>
        <taxon>Nematocera</taxon>
        <taxon>Culicoidea</taxon>
        <taxon>Culicidae</taxon>
        <taxon>Culicinae</taxon>
        <taxon>Culicini</taxon>
        <taxon>Culex</taxon>
        <taxon>Culex</taxon>
    </lineage>
</organism>
<name>A0ABD1CVU9_CULPP</name>
<protein>
    <recommendedName>
        <fullName evidence="7">C2H2-type domain-containing protein</fullName>
    </recommendedName>
</protein>
<keyword evidence="2" id="KW-0677">Repeat</keyword>
<dbReference type="Pfam" id="PF12874">
    <property type="entry name" value="zf-met"/>
    <property type="match status" value="1"/>
</dbReference>
<evidence type="ECO:0000256" key="3">
    <source>
        <dbReference type="ARBA" id="ARBA00022771"/>
    </source>
</evidence>
<keyword evidence="3 5" id="KW-0863">Zinc-finger</keyword>
<evidence type="ECO:0000256" key="1">
    <source>
        <dbReference type="ARBA" id="ARBA00022723"/>
    </source>
</evidence>
<evidence type="ECO:0000256" key="5">
    <source>
        <dbReference type="PROSITE-ProRule" id="PRU00042"/>
    </source>
</evidence>
<dbReference type="Pfam" id="PF00096">
    <property type="entry name" value="zf-C2H2"/>
    <property type="match status" value="7"/>
</dbReference>
<feature type="domain" description="C2H2-type" evidence="7">
    <location>
        <begin position="453"/>
        <end position="481"/>
    </location>
</feature>
<dbReference type="PANTHER" id="PTHR24379:SF121">
    <property type="entry name" value="C2H2-TYPE DOMAIN-CONTAINING PROTEIN"/>
    <property type="match status" value="1"/>
</dbReference>
<dbReference type="Gene3D" id="3.30.160.60">
    <property type="entry name" value="Classic Zinc Finger"/>
    <property type="match status" value="9"/>
</dbReference>
<feature type="domain" description="C2H2-type" evidence="7">
    <location>
        <begin position="369"/>
        <end position="396"/>
    </location>
</feature>
<feature type="region of interest" description="Disordered" evidence="6">
    <location>
        <begin position="9"/>
        <end position="57"/>
    </location>
</feature>
<feature type="compositionally biased region" description="Acidic residues" evidence="6">
    <location>
        <begin position="36"/>
        <end position="57"/>
    </location>
</feature>
<evidence type="ECO:0000259" key="7">
    <source>
        <dbReference type="PROSITE" id="PS50157"/>
    </source>
</evidence>
<keyword evidence="9" id="KW-1185">Reference proteome</keyword>
<dbReference type="EMBL" id="JBEHCU010009480">
    <property type="protein sequence ID" value="KAL1379809.1"/>
    <property type="molecule type" value="Genomic_DNA"/>
</dbReference>
<dbReference type="SMART" id="SM00355">
    <property type="entry name" value="ZnF_C2H2"/>
    <property type="match status" value="11"/>
</dbReference>
<feature type="domain" description="C2H2-type" evidence="7">
    <location>
        <begin position="483"/>
        <end position="510"/>
    </location>
</feature>
<feature type="domain" description="C2H2-type" evidence="7">
    <location>
        <begin position="219"/>
        <end position="246"/>
    </location>
</feature>
<evidence type="ECO:0000313" key="9">
    <source>
        <dbReference type="Proteomes" id="UP001562425"/>
    </source>
</evidence>
<dbReference type="SUPFAM" id="SSF57667">
    <property type="entry name" value="beta-beta-alpha zinc fingers"/>
    <property type="match status" value="6"/>
</dbReference>
<keyword evidence="4" id="KW-0862">Zinc</keyword>
<dbReference type="AlphaFoldDB" id="A0ABD1CVU9"/>
<evidence type="ECO:0000256" key="2">
    <source>
        <dbReference type="ARBA" id="ARBA00022737"/>
    </source>
</evidence>
<feature type="compositionally biased region" description="Polar residues" evidence="6">
    <location>
        <begin position="10"/>
        <end position="20"/>
    </location>
</feature>
<evidence type="ECO:0000256" key="4">
    <source>
        <dbReference type="ARBA" id="ARBA00022833"/>
    </source>
</evidence>
<gene>
    <name evidence="8" type="ORF">pipiens_003724</name>
</gene>
<evidence type="ECO:0000313" key="8">
    <source>
        <dbReference type="EMBL" id="KAL1379809.1"/>
    </source>
</evidence>
<sequence length="516" mass="59952">MFEIIEVRQARTQSTMSNPHQDLVSEMTIEEIKIEPEDEEQPDGEDEQQQQQDEEDEGHLLEASNSAFGVTKCDKCHRFFDCTRGIKNHVLRCKGVDPDAKPEYQCEICSVSFKFRNALVAHRNKHEGIKPYKCQEKCDKYFHSTSLRTTHEKKCRKGEQQICPFCNAKLSNANTLARHMSSEHSDAKHECNICGKIFAKNYKMLLHQRTMHSNDEPKYFCEVCGKGFKVARVLRQHMGRHMEEKPFRCELCNAGLSSKLSLNSHMKFTHGKATLQCQTCGSEFKTNYSLSVHRRTVHNEVIPKGQKVEQPVMVDIKTEVGEEDSKDSKEMFLAVTECETCHRFFDSKEGIVSHVLSCNELNESPDSLYMCHICTVSFRTPLLLAAHLQEHKDEKLLKCRVVCEKWFYDREKRDNHEKVCRRDKYSCLVCDSRLANHRALWKHMNTVHAEARHECETCGKKFNRRTNMLAHQRLMHSENAPTFPCEVCERVFTQARKLRKHMEKHVKPEPSEVLGP</sequence>
<feature type="domain" description="C2H2-type" evidence="7">
    <location>
        <begin position="247"/>
        <end position="270"/>
    </location>
</feature>
<feature type="domain" description="C2H2-type" evidence="7">
    <location>
        <begin position="132"/>
        <end position="161"/>
    </location>
</feature>
<reference evidence="8 9" key="1">
    <citation type="submission" date="2024-05" db="EMBL/GenBank/DDBJ databases">
        <title>Culex pipiens pipiens assembly and annotation.</title>
        <authorList>
            <person name="Alout H."/>
            <person name="Durand T."/>
        </authorList>
    </citation>
    <scope>NUCLEOTIDE SEQUENCE [LARGE SCALE GENOMIC DNA]</scope>
    <source>
        <strain evidence="8">HA-2024</strain>
        <tissue evidence="8">Whole body</tissue>
    </source>
</reference>
<keyword evidence="1" id="KW-0479">Metal-binding</keyword>
<feature type="domain" description="C2H2-type" evidence="7">
    <location>
        <begin position="104"/>
        <end position="131"/>
    </location>
</feature>
<dbReference type="InterPro" id="IPR036236">
    <property type="entry name" value="Znf_C2H2_sf"/>
</dbReference>
<comment type="caution">
    <text evidence="8">The sequence shown here is derived from an EMBL/GenBank/DDBJ whole genome shotgun (WGS) entry which is preliminary data.</text>
</comment>
<dbReference type="InterPro" id="IPR013087">
    <property type="entry name" value="Znf_C2H2_type"/>
</dbReference>
<evidence type="ECO:0000256" key="6">
    <source>
        <dbReference type="SAM" id="MobiDB-lite"/>
    </source>
</evidence>
<feature type="domain" description="C2H2-type" evidence="7">
    <location>
        <begin position="189"/>
        <end position="217"/>
    </location>
</feature>
<proteinExistence type="predicted"/>